<dbReference type="PANTHER" id="PTHR30298:SF0">
    <property type="entry name" value="PROTEIN YBFL-RELATED"/>
    <property type="match status" value="1"/>
</dbReference>
<dbReference type="Pfam" id="PF01609">
    <property type="entry name" value="DDE_Tnp_1"/>
    <property type="match status" value="1"/>
</dbReference>
<comment type="caution">
    <text evidence="3">The sequence shown here is derived from an EMBL/GenBank/DDBJ whole genome shotgun (WGS) entry which is preliminary data.</text>
</comment>
<evidence type="ECO:0000259" key="2">
    <source>
        <dbReference type="Pfam" id="PF13808"/>
    </source>
</evidence>
<keyword evidence="4" id="KW-1185">Reference proteome</keyword>
<dbReference type="Pfam" id="PF13808">
    <property type="entry name" value="DDE_Tnp_1_assoc"/>
    <property type="match status" value="1"/>
</dbReference>
<dbReference type="Proteomes" id="UP000669605">
    <property type="component" value="Unassembled WGS sequence"/>
</dbReference>
<gene>
    <name evidence="3" type="ORF">GV368_10895</name>
</gene>
<organism evidence="3 4">
    <name type="scientific">Tepidiphilus baoligensis</name>
    <dbReference type="NCBI Taxonomy" id="2698687"/>
    <lineage>
        <taxon>Bacteria</taxon>
        <taxon>Pseudomonadati</taxon>
        <taxon>Pseudomonadota</taxon>
        <taxon>Hydrogenophilia</taxon>
        <taxon>Hydrogenophilales</taxon>
        <taxon>Hydrogenophilaceae</taxon>
        <taxon>Tepidiphilus</taxon>
    </lineage>
</organism>
<evidence type="ECO:0000313" key="4">
    <source>
        <dbReference type="Proteomes" id="UP000669605"/>
    </source>
</evidence>
<dbReference type="RefSeq" id="WP_169116536.1">
    <property type="nucleotide sequence ID" value="NZ_JAAAUB010000038.1"/>
</dbReference>
<dbReference type="InterPro" id="IPR051698">
    <property type="entry name" value="Transposase_11-like"/>
</dbReference>
<feature type="domain" description="H repeat-associated protein N-terminal" evidence="2">
    <location>
        <begin position="18"/>
        <end position="105"/>
    </location>
</feature>
<name>A0ABX1QRG2_9PROT</name>
<dbReference type="EMBL" id="JAAAUB010000038">
    <property type="protein sequence ID" value="NMH17574.1"/>
    <property type="molecule type" value="Genomic_DNA"/>
</dbReference>
<reference evidence="3 4" key="1">
    <citation type="journal article" date="2020" name="Curr. Microbiol.">
        <title>Tepidiphilus baoligensis sp. nov., a Novel Bacterium of the Family Hydrogenophilaceae Isolated from an Oil Reservoir.</title>
        <authorList>
            <person name="Zhang X."/>
            <person name="Wang G."/>
            <person name="Ma X."/>
            <person name="Yu J."/>
            <person name="You J."/>
            <person name="Xue Y."/>
            <person name="Ma Y."/>
        </authorList>
    </citation>
    <scope>NUCLEOTIDE SEQUENCE [LARGE SCALE GENOMIC DNA]</scope>
    <source>
        <strain evidence="3 4">B18-69</strain>
    </source>
</reference>
<evidence type="ECO:0000259" key="1">
    <source>
        <dbReference type="Pfam" id="PF01609"/>
    </source>
</evidence>
<evidence type="ECO:0000313" key="3">
    <source>
        <dbReference type="EMBL" id="NMH17574.1"/>
    </source>
</evidence>
<dbReference type="InterPro" id="IPR047647">
    <property type="entry name" value="ISAs1_transpos"/>
</dbReference>
<dbReference type="PANTHER" id="PTHR30298">
    <property type="entry name" value="H REPEAT-ASSOCIATED PREDICTED TRANSPOSASE"/>
    <property type="match status" value="1"/>
</dbReference>
<dbReference type="NCBIfam" id="NF033564">
    <property type="entry name" value="transpos_ISAs1"/>
    <property type="match status" value="1"/>
</dbReference>
<accession>A0ABX1QRG2</accession>
<proteinExistence type="predicted"/>
<dbReference type="InterPro" id="IPR032806">
    <property type="entry name" value="YbfD_N"/>
</dbReference>
<feature type="domain" description="Transposase IS4-like" evidence="1">
    <location>
        <begin position="115"/>
        <end position="351"/>
    </location>
</feature>
<sequence>MKTEKTNADGEPSRSLLLEVFSEIPDPRVVGRAKHDLVEMLVISVCALLCGVDDFVGIEAWAKERIDWLRRFLVLENGIPSHDTLGRLFGLLDRRALEKSFRRWVGGVLPALAEGEVVAIDGKSSRRSRSAGRSALHLVSAFAAQAGLVLGQEACAEKSNELTAIPVLLETLMLKGAIVTIDAMGTHANIARAIRDKDANYVLAVKNNQPRLAESIQTFFDIGQAASWQGVAHSYTESVEKDHGRIELRRCWAFSQLECLSNPQQWPDLKMFGVIEVERTLEGKTSLERRFYLGSIAAEAETLAHAVRAHWSIENCLHWSLDVSLNDDQMRARARNAGANLALVRRLVLNLFRLDTSARKGGIRTRRILAASSDAYRQALLGLTEI</sequence>
<protein>
    <submittedName>
        <fullName evidence="3">ISAs1 family transposase</fullName>
    </submittedName>
</protein>
<dbReference type="InterPro" id="IPR002559">
    <property type="entry name" value="Transposase_11"/>
</dbReference>